<evidence type="ECO:0000313" key="2">
    <source>
        <dbReference type="Proteomes" id="UP000777438"/>
    </source>
</evidence>
<comment type="caution">
    <text evidence="1">The sequence shown here is derived from an EMBL/GenBank/DDBJ whole genome shotgun (WGS) entry which is preliminary data.</text>
</comment>
<dbReference type="Proteomes" id="UP000777438">
    <property type="component" value="Unassembled WGS sequence"/>
</dbReference>
<dbReference type="OrthoDB" id="4788825at2759"/>
<gene>
    <name evidence="1" type="ORF">B0T10DRAFT_548663</name>
</gene>
<sequence>MSWSGFGSSARLKRAIATNCRRKRKVLNLAPPPDATVKPVKFTSSNLFFKRYRQGLADIISPSYPPNPLPEMCCFDPGKCCCVYYETGDSKESSSSDSLELGGFLDHRSRGPYGTKCFAYHTRYNSHGFGRNGDVIKIWFSPRYLLSSMLAITVMAQSRILMQPAFRVCKNCGMYSLALLASHAVSGFKPVHEPGLMSFATWKTFGHWLGLGGHTIGAAFTGRKPAAWLLSSHPTQIPKLGRLRAISASNMRITPAMILLSSFRNPSDSIAKGLTVELFNDPWCSGGKFQGWYTEGICYSTQGNRGMHIINARHFACHLTVFSGDSCSSDDRADLDTRKCWEVGSRGSFRISC</sequence>
<protein>
    <submittedName>
        <fullName evidence="1">Uncharacterized protein</fullName>
    </submittedName>
</protein>
<dbReference type="AlphaFoldDB" id="A0A9P8W3Y4"/>
<reference evidence="1 2" key="1">
    <citation type="journal article" date="2021" name="Nat. Commun.">
        <title>Genetic determinants of endophytism in the Arabidopsis root mycobiome.</title>
        <authorList>
            <person name="Mesny F."/>
            <person name="Miyauchi S."/>
            <person name="Thiergart T."/>
            <person name="Pickel B."/>
            <person name="Atanasova L."/>
            <person name="Karlsson M."/>
            <person name="Huettel B."/>
            <person name="Barry K.W."/>
            <person name="Haridas S."/>
            <person name="Chen C."/>
            <person name="Bauer D."/>
            <person name="Andreopoulos W."/>
            <person name="Pangilinan J."/>
            <person name="LaButti K."/>
            <person name="Riley R."/>
            <person name="Lipzen A."/>
            <person name="Clum A."/>
            <person name="Drula E."/>
            <person name="Henrissat B."/>
            <person name="Kohler A."/>
            <person name="Grigoriev I.V."/>
            <person name="Martin F.M."/>
            <person name="Hacquard S."/>
        </authorList>
    </citation>
    <scope>NUCLEOTIDE SEQUENCE [LARGE SCALE GENOMIC DNA]</scope>
    <source>
        <strain evidence="1 2">MPI-CAGE-CH-0241</strain>
    </source>
</reference>
<evidence type="ECO:0000313" key="1">
    <source>
        <dbReference type="EMBL" id="KAH6889262.1"/>
    </source>
</evidence>
<dbReference type="EMBL" id="JAGPYM010000011">
    <property type="protein sequence ID" value="KAH6889262.1"/>
    <property type="molecule type" value="Genomic_DNA"/>
</dbReference>
<organism evidence="1 2">
    <name type="scientific">Thelonectria olida</name>
    <dbReference type="NCBI Taxonomy" id="1576542"/>
    <lineage>
        <taxon>Eukaryota</taxon>
        <taxon>Fungi</taxon>
        <taxon>Dikarya</taxon>
        <taxon>Ascomycota</taxon>
        <taxon>Pezizomycotina</taxon>
        <taxon>Sordariomycetes</taxon>
        <taxon>Hypocreomycetidae</taxon>
        <taxon>Hypocreales</taxon>
        <taxon>Nectriaceae</taxon>
        <taxon>Thelonectria</taxon>
    </lineage>
</organism>
<keyword evidence="2" id="KW-1185">Reference proteome</keyword>
<name>A0A9P8W3Y4_9HYPO</name>
<accession>A0A9P8W3Y4</accession>
<proteinExistence type="predicted"/>